<dbReference type="InterPro" id="IPR055438">
    <property type="entry name" value="AstE_AspA_cat"/>
</dbReference>
<dbReference type="PANTHER" id="PTHR15162">
    <property type="entry name" value="ASPARTOACYLASE"/>
    <property type="match status" value="1"/>
</dbReference>
<keyword evidence="3 5" id="KW-0378">Hydrolase</keyword>
<dbReference type="Gene3D" id="2.20.25.160">
    <property type="match status" value="1"/>
</dbReference>
<keyword evidence="4 5" id="KW-0862">Zinc</keyword>
<dbReference type="NCBIfam" id="NF002601">
    <property type="entry name" value="PRK02259.1"/>
    <property type="match status" value="1"/>
</dbReference>
<feature type="domain" description="Succinylglutamate desuccinylase/Aspartoacylase catalytic" evidence="9">
    <location>
        <begin position="4"/>
        <end position="189"/>
    </location>
</feature>
<dbReference type="SUPFAM" id="SSF53187">
    <property type="entry name" value="Zn-dependent exopeptidases"/>
    <property type="match status" value="1"/>
</dbReference>
<dbReference type="Gene3D" id="3.40.630.10">
    <property type="entry name" value="Zn peptidases"/>
    <property type="match status" value="1"/>
</dbReference>
<evidence type="ECO:0000256" key="1">
    <source>
        <dbReference type="ARBA" id="ARBA00006173"/>
    </source>
</evidence>
<gene>
    <name evidence="10" type="ORF">EU93_1806</name>
</gene>
<evidence type="ECO:0000313" key="10">
    <source>
        <dbReference type="EMBL" id="KGF89943.1"/>
    </source>
</evidence>
<feature type="binding site" evidence="5 7">
    <location>
        <position position="16"/>
    </location>
    <ligand>
        <name>Zn(2+)</name>
        <dbReference type="ChEBI" id="CHEBI:29105"/>
    </ligand>
</feature>
<evidence type="ECO:0000256" key="5">
    <source>
        <dbReference type="HAMAP-Rule" id="MF_00704"/>
    </source>
</evidence>
<accession>A0A0A1ZP23</accession>
<dbReference type="Proteomes" id="UP000030491">
    <property type="component" value="Unassembled WGS sequence"/>
</dbReference>
<dbReference type="Pfam" id="PF24827">
    <property type="entry name" value="AstE_AspA_cat"/>
    <property type="match status" value="1"/>
</dbReference>
<dbReference type="GO" id="GO:0016788">
    <property type="term" value="F:hydrolase activity, acting on ester bonds"/>
    <property type="evidence" value="ECO:0007669"/>
    <property type="project" value="InterPro"/>
</dbReference>
<comment type="cofactor">
    <cofactor evidence="5 7">
        <name>Zn(2+)</name>
        <dbReference type="ChEBI" id="CHEBI:29105"/>
    </cofactor>
    <text evidence="5 7">Binds 1 zinc ion per subunit.</text>
</comment>
<organism evidence="10 11">
    <name type="scientific">Prochlorococcus marinus str. MIT 9116</name>
    <dbReference type="NCBI Taxonomy" id="167544"/>
    <lineage>
        <taxon>Bacteria</taxon>
        <taxon>Bacillati</taxon>
        <taxon>Cyanobacteriota</taxon>
        <taxon>Cyanophyceae</taxon>
        <taxon>Synechococcales</taxon>
        <taxon>Prochlorococcaceae</taxon>
        <taxon>Prochlorococcus</taxon>
    </lineage>
</organism>
<dbReference type="InterPro" id="IPR016708">
    <property type="entry name" value="Aspartoacylase"/>
</dbReference>
<evidence type="ECO:0000256" key="4">
    <source>
        <dbReference type="ARBA" id="ARBA00022833"/>
    </source>
</evidence>
<comment type="caution">
    <text evidence="10">The sequence shown here is derived from an EMBL/GenBank/DDBJ whole genome shotgun (WGS) entry which is preliminary data.</text>
</comment>
<dbReference type="Pfam" id="PF04952">
    <property type="entry name" value="AstE_AspA_hybrid"/>
    <property type="match status" value="1"/>
</dbReference>
<evidence type="ECO:0000259" key="9">
    <source>
        <dbReference type="Pfam" id="PF24827"/>
    </source>
</evidence>
<dbReference type="GO" id="GO:0005829">
    <property type="term" value="C:cytosol"/>
    <property type="evidence" value="ECO:0007669"/>
    <property type="project" value="TreeGrafter"/>
</dbReference>
<dbReference type="HAMAP" id="MF_00704">
    <property type="entry name" value="Aspartoacylase"/>
    <property type="match status" value="1"/>
</dbReference>
<name>A0A0A1ZP23_PROMR</name>
<evidence type="ECO:0000313" key="11">
    <source>
        <dbReference type="Proteomes" id="UP000030491"/>
    </source>
</evidence>
<feature type="active site" description="Proton donor/acceptor" evidence="6">
    <location>
        <position position="163"/>
    </location>
</feature>
<comment type="similarity">
    <text evidence="1 5">Belongs to the AspA/AstE family. Aspartoacylase subfamily.</text>
</comment>
<dbReference type="GO" id="GO:0019807">
    <property type="term" value="F:aspartoacylase activity"/>
    <property type="evidence" value="ECO:0007669"/>
    <property type="project" value="UniProtKB-UniRule"/>
</dbReference>
<evidence type="ECO:0000259" key="8">
    <source>
        <dbReference type="Pfam" id="PF04952"/>
    </source>
</evidence>
<evidence type="ECO:0000256" key="2">
    <source>
        <dbReference type="ARBA" id="ARBA00022723"/>
    </source>
</evidence>
<proteinExistence type="inferred from homology"/>
<keyword evidence="2 5" id="KW-0479">Metal-binding</keyword>
<evidence type="ECO:0000256" key="6">
    <source>
        <dbReference type="PIRSR" id="PIRSR018001-1"/>
    </source>
</evidence>
<dbReference type="PANTHER" id="PTHR15162:SF7">
    <property type="entry name" value="SUCCINYLGLUTAMATE DESUCCINYLASE"/>
    <property type="match status" value="1"/>
</dbReference>
<dbReference type="InterPro" id="IPR050178">
    <property type="entry name" value="AspA/AstE_fam"/>
</dbReference>
<dbReference type="EC" id="3.5.1.15" evidence="5"/>
<feature type="domain" description="AstE/AspA barrel-sandwich hybrid" evidence="8">
    <location>
        <begin position="204"/>
        <end position="285"/>
    </location>
</feature>
<dbReference type="InterPro" id="IPR007036">
    <property type="entry name" value="Aste_AspA_hybrid_dom"/>
</dbReference>
<feature type="binding site" evidence="5">
    <location>
        <position position="273"/>
    </location>
    <ligand>
        <name>substrate</name>
    </ligand>
</feature>
<feature type="binding site" evidence="5 7">
    <location>
        <position position="105"/>
    </location>
    <ligand>
        <name>Zn(2+)</name>
        <dbReference type="ChEBI" id="CHEBI:29105"/>
    </ligand>
</feature>
<dbReference type="GO" id="GO:0008270">
    <property type="term" value="F:zinc ion binding"/>
    <property type="evidence" value="ECO:0007669"/>
    <property type="project" value="UniProtKB-UniRule"/>
</dbReference>
<feature type="binding site" evidence="5 7">
    <location>
        <position position="13"/>
    </location>
    <ligand>
        <name>Zn(2+)</name>
        <dbReference type="ChEBI" id="CHEBI:29105"/>
    </ligand>
</feature>
<dbReference type="PIRSF" id="PIRSF018001">
    <property type="entry name" value="Aspartoacylase"/>
    <property type="match status" value="1"/>
</dbReference>
<dbReference type="EMBL" id="JNAJ01000018">
    <property type="protein sequence ID" value="KGF89943.1"/>
    <property type="molecule type" value="Genomic_DNA"/>
</dbReference>
<dbReference type="AlphaFoldDB" id="A0A0A1ZP23"/>
<evidence type="ECO:0000256" key="7">
    <source>
        <dbReference type="PIRSR" id="PIRSR018001-3"/>
    </source>
</evidence>
<dbReference type="OrthoDB" id="531770at2"/>
<protein>
    <recommendedName>
        <fullName evidence="5">Probable aspartoacylase</fullName>
        <ecNumber evidence="5">3.5.1.15</ecNumber>
    </recommendedName>
</protein>
<sequence>MTIQRILIVSGTHGNEINPIWAVKQFNTEENSLKHGIEYEYIIGNPMAYEKGCRYIDADLNRSFKEGKNYKQQKNSFYEINRANFLVDQFGINGSKPCQIAIDLHTTTANMGTSIVMYGRRFKDFCLAALLQNKFGLPIYLHEKDKDQTGFLVEAWPCGLVIEIGAVAQNFYDPKIIDRFLIIISSLREEIDKLKKHLIDLPKELIVHVHQGSIDYPRDEKGDIDGLIHPERINQDWKMIKKGDPLFLDKQGIIHKYDEDQLIWPVFIGEVAYKEKKIAMSYTKKEVIYSQNQWVQELESL</sequence>
<feature type="binding site" evidence="5">
    <location>
        <position position="163"/>
    </location>
    <ligand>
        <name>substrate</name>
    </ligand>
</feature>
<feature type="binding site" evidence="5">
    <location>
        <position position="54"/>
    </location>
    <ligand>
        <name>substrate</name>
    </ligand>
</feature>
<evidence type="ECO:0000256" key="3">
    <source>
        <dbReference type="ARBA" id="ARBA00022801"/>
    </source>
</evidence>
<reference evidence="11" key="1">
    <citation type="journal article" date="2014" name="Sci. Data">
        <title>Genomes of diverse isolates of the marine cyanobacterium Prochlorococcus.</title>
        <authorList>
            <person name="Biller S."/>
            <person name="Berube P."/>
            <person name="Thompson J."/>
            <person name="Kelly L."/>
            <person name="Roggensack S."/>
            <person name="Awad L."/>
            <person name="Roache-Johnson K."/>
            <person name="Ding H."/>
            <person name="Giovannoni S.J."/>
            <person name="Moore L.R."/>
            <person name="Chisholm S.W."/>
        </authorList>
    </citation>
    <scope>NUCLEOTIDE SEQUENCE [LARGE SCALE GENOMIC DNA]</scope>
</reference>
<comment type="catalytic activity">
    <reaction evidence="5">
        <text>an N-acyl-L-aspartate + H2O = a carboxylate + L-aspartate</text>
        <dbReference type="Rhea" id="RHEA:10872"/>
        <dbReference type="ChEBI" id="CHEBI:15377"/>
        <dbReference type="ChEBI" id="CHEBI:29067"/>
        <dbReference type="ChEBI" id="CHEBI:29991"/>
        <dbReference type="ChEBI" id="CHEBI:58497"/>
        <dbReference type="EC" id="3.5.1.15"/>
    </reaction>
</comment>
<dbReference type="RefSeq" id="WP_032514593.1">
    <property type="nucleotide sequence ID" value="NZ_JNAJ01000018.1"/>
</dbReference>
<feature type="binding site" evidence="5">
    <location>
        <begin position="61"/>
        <end position="62"/>
    </location>
    <ligand>
        <name>substrate</name>
    </ligand>
</feature>